<sequence length="374" mass="40147">MDIRVEGLTLRYGDAVAVRNLDLTVGDGESLVLLGESGCGKTSTMRCIAGLERPSAGRITIGGDVLFDGERNIDRPPHKRNIGMVFQSYAIWPHMTVFENVAFPLTMQRVGKADIARRVRETLELVGLEEFGDRGASMLSGGQMQRVALARSVVMQPSVMLLDEPLSNLDARLRHRLRGDLRELQTRLGLTSVYVTHDQEEALALADRIAMMQHGRIVQIGRPNEIYAKPLSASIADFLGVGNILPVQALDPTGVRIADSAVTLSVAPYDGTGDLKACVRGEDIAVGDDVEPGMNVLEGRLLTKEFLGASATYRVEIADNAELEIIGGKHRQLTAAPGDTVRIGIPADAVQVLPQEVGQSAGQPQAATPVQAAS</sequence>
<gene>
    <name evidence="15" type="ORF">AFA91_01500</name>
</gene>
<organism evidence="15 16">
    <name type="scientific">Mycolicibacterium goodii</name>
    <name type="common">Mycobacterium goodii</name>
    <dbReference type="NCBI Taxonomy" id="134601"/>
    <lineage>
        <taxon>Bacteria</taxon>
        <taxon>Bacillati</taxon>
        <taxon>Actinomycetota</taxon>
        <taxon>Actinomycetes</taxon>
        <taxon>Mycobacteriales</taxon>
        <taxon>Mycobacteriaceae</taxon>
        <taxon>Mycolicibacterium</taxon>
    </lineage>
</organism>
<evidence type="ECO:0000256" key="3">
    <source>
        <dbReference type="ARBA" id="ARBA00022475"/>
    </source>
</evidence>
<dbReference type="InterPro" id="IPR017871">
    <property type="entry name" value="ABC_transporter-like_CS"/>
</dbReference>
<dbReference type="EMBL" id="CP012150">
    <property type="protein sequence ID" value="AKS30767.1"/>
    <property type="molecule type" value="Genomic_DNA"/>
</dbReference>
<evidence type="ECO:0000256" key="5">
    <source>
        <dbReference type="ARBA" id="ARBA00022840"/>
    </source>
</evidence>
<evidence type="ECO:0000256" key="10">
    <source>
        <dbReference type="ARBA" id="ARBA00063658"/>
    </source>
</evidence>
<keyword evidence="2" id="KW-0813">Transport</keyword>
<dbReference type="InterPro" id="IPR003593">
    <property type="entry name" value="AAA+_ATPase"/>
</dbReference>
<comment type="subcellular location">
    <subcellularLocation>
        <location evidence="1">Cell inner membrane</location>
        <topology evidence="1">Peripheral membrane protein</topology>
        <orientation evidence="1">Cytoplasmic side</orientation>
    </subcellularLocation>
</comment>
<dbReference type="InterPro" id="IPR015853">
    <property type="entry name" value="ABC_transpr_FbpC"/>
</dbReference>
<keyword evidence="6" id="KW-1278">Translocase</keyword>
<dbReference type="PATRIC" id="fig|134601.6.peg.313"/>
<dbReference type="CDD" id="cd03259">
    <property type="entry name" value="ABC_Carb_Solutes_like"/>
    <property type="match status" value="1"/>
</dbReference>
<dbReference type="GO" id="GO:0016887">
    <property type="term" value="F:ATP hydrolysis activity"/>
    <property type="evidence" value="ECO:0007669"/>
    <property type="project" value="InterPro"/>
</dbReference>
<dbReference type="PANTHER" id="PTHR43875">
    <property type="entry name" value="MALTODEXTRIN IMPORT ATP-BINDING PROTEIN MSMX"/>
    <property type="match status" value="1"/>
</dbReference>
<evidence type="ECO:0000256" key="9">
    <source>
        <dbReference type="ARBA" id="ARBA00056091"/>
    </source>
</evidence>
<dbReference type="SUPFAM" id="SSF52540">
    <property type="entry name" value="P-loop containing nucleoside triphosphate hydrolases"/>
    <property type="match status" value="1"/>
</dbReference>
<dbReference type="GO" id="GO:0015408">
    <property type="term" value="F:ABC-type ferric iron transporter activity"/>
    <property type="evidence" value="ECO:0007669"/>
    <property type="project" value="InterPro"/>
</dbReference>
<comment type="subunit">
    <text evidence="10">Monomer. Homodimerizes in the presence of ATP. The complex is composed of two ATP-binding proteins (SugC), two transmembrane proteins (SugA and SugB) and a solute-binding protein (LpqY).</text>
</comment>
<protein>
    <recommendedName>
        <fullName evidence="11">Trehalose import ATP-binding protein SugC</fullName>
    </recommendedName>
    <alternativeName>
        <fullName evidence="13">Nucleotide-binding domain of SugABC transporter</fullName>
    </alternativeName>
    <alternativeName>
        <fullName evidence="12">SugABC transporter ATPase SugC</fullName>
    </alternativeName>
</protein>
<evidence type="ECO:0000256" key="7">
    <source>
        <dbReference type="ARBA" id="ARBA00023136"/>
    </source>
</evidence>
<evidence type="ECO:0000256" key="4">
    <source>
        <dbReference type="ARBA" id="ARBA00022741"/>
    </source>
</evidence>
<evidence type="ECO:0000259" key="14">
    <source>
        <dbReference type="PROSITE" id="PS50893"/>
    </source>
</evidence>
<keyword evidence="4" id="KW-0547">Nucleotide-binding</keyword>
<dbReference type="Pfam" id="PF00005">
    <property type="entry name" value="ABC_tran"/>
    <property type="match status" value="1"/>
</dbReference>
<name>A0A0K0X092_MYCGD</name>
<keyword evidence="7" id="KW-0472">Membrane</keyword>
<dbReference type="InterPro" id="IPR008995">
    <property type="entry name" value="Mo/tungstate-bd_C_term_dom"/>
</dbReference>
<dbReference type="AlphaFoldDB" id="A0A0K0X092"/>
<dbReference type="Pfam" id="PF08402">
    <property type="entry name" value="TOBE_2"/>
    <property type="match status" value="1"/>
</dbReference>
<dbReference type="InterPro" id="IPR047641">
    <property type="entry name" value="ABC_transpr_MalK/UgpC-like"/>
</dbReference>
<dbReference type="InterPro" id="IPR027417">
    <property type="entry name" value="P-loop_NTPase"/>
</dbReference>
<dbReference type="PROSITE" id="PS50893">
    <property type="entry name" value="ABC_TRANSPORTER_2"/>
    <property type="match status" value="1"/>
</dbReference>
<comment type="catalytic activity">
    <reaction evidence="8">
        <text>alpha,alpha-trehalose(out) + ATP + H2O = alpha,alpha-trehalose(in) + ADP + phosphate + H(+)</text>
        <dbReference type="Rhea" id="RHEA:75203"/>
        <dbReference type="ChEBI" id="CHEBI:15377"/>
        <dbReference type="ChEBI" id="CHEBI:15378"/>
        <dbReference type="ChEBI" id="CHEBI:16551"/>
        <dbReference type="ChEBI" id="CHEBI:30616"/>
        <dbReference type="ChEBI" id="CHEBI:43474"/>
        <dbReference type="ChEBI" id="CHEBI:456216"/>
    </reaction>
</comment>
<dbReference type="Proteomes" id="UP000062255">
    <property type="component" value="Chromosome"/>
</dbReference>
<proteinExistence type="predicted"/>
<dbReference type="OrthoDB" id="9802264at2"/>
<evidence type="ECO:0000256" key="13">
    <source>
        <dbReference type="ARBA" id="ARBA00082626"/>
    </source>
</evidence>
<dbReference type="GO" id="GO:0005524">
    <property type="term" value="F:ATP binding"/>
    <property type="evidence" value="ECO:0007669"/>
    <property type="project" value="UniProtKB-KW"/>
</dbReference>
<dbReference type="SMART" id="SM00382">
    <property type="entry name" value="AAA"/>
    <property type="match status" value="1"/>
</dbReference>
<dbReference type="STRING" id="134601.AFA91_01500"/>
<dbReference type="InterPro" id="IPR013611">
    <property type="entry name" value="Transp-assoc_OB_typ2"/>
</dbReference>
<evidence type="ECO:0000256" key="8">
    <source>
        <dbReference type="ARBA" id="ARBA00050305"/>
    </source>
</evidence>
<evidence type="ECO:0000313" key="16">
    <source>
        <dbReference type="Proteomes" id="UP000062255"/>
    </source>
</evidence>
<evidence type="ECO:0000256" key="2">
    <source>
        <dbReference type="ARBA" id="ARBA00022448"/>
    </source>
</evidence>
<dbReference type="GO" id="GO:0055052">
    <property type="term" value="C:ATP-binding cassette (ABC) transporter complex, substrate-binding subunit-containing"/>
    <property type="evidence" value="ECO:0007669"/>
    <property type="project" value="TreeGrafter"/>
</dbReference>
<dbReference type="RefSeq" id="WP_049743170.1">
    <property type="nucleotide sequence ID" value="NZ_CP012150.1"/>
</dbReference>
<dbReference type="SUPFAM" id="SSF50331">
    <property type="entry name" value="MOP-like"/>
    <property type="match status" value="1"/>
</dbReference>
<comment type="function">
    <text evidence="9">Part of the ABC transporter complex LpqY-SugA-SugB-SugC, which is highly specific for uptake of trehalose. Involved in the recycling of extracellular trehalose released from trehalose-containing molecules synthesized by M.tuberculosis. Trehalose uptake is essential for virulence. Responsible for energy coupling to the transport system.</text>
</comment>
<dbReference type="FunFam" id="3.40.50.300:FF:000042">
    <property type="entry name" value="Maltose/maltodextrin ABC transporter, ATP-binding protein"/>
    <property type="match status" value="1"/>
</dbReference>
<dbReference type="PROSITE" id="PS00211">
    <property type="entry name" value="ABC_TRANSPORTER_1"/>
    <property type="match status" value="1"/>
</dbReference>
<dbReference type="InterPro" id="IPR003439">
    <property type="entry name" value="ABC_transporter-like_ATP-bd"/>
</dbReference>
<feature type="domain" description="ABC transporter" evidence="14">
    <location>
        <begin position="3"/>
        <end position="239"/>
    </location>
</feature>
<keyword evidence="3" id="KW-1003">Cell membrane</keyword>
<reference evidence="15 16" key="1">
    <citation type="submission" date="2015-07" db="EMBL/GenBank/DDBJ databases">
        <title>Complete genome sequence of Mycobacterium goodii X7B, a facultative thermophilic biodesulfurizing bacterium.</title>
        <authorList>
            <person name="Yu B."/>
            <person name="Li F."/>
            <person name="Xu P."/>
        </authorList>
    </citation>
    <scope>NUCLEOTIDE SEQUENCE [LARGE SCALE GENOMIC DNA]</scope>
    <source>
        <strain evidence="15 16">X7B</strain>
    </source>
</reference>
<evidence type="ECO:0000256" key="11">
    <source>
        <dbReference type="ARBA" id="ARBA00072105"/>
    </source>
</evidence>
<dbReference type="Gene3D" id="3.40.50.300">
    <property type="entry name" value="P-loop containing nucleotide triphosphate hydrolases"/>
    <property type="match status" value="1"/>
</dbReference>
<evidence type="ECO:0000313" key="15">
    <source>
        <dbReference type="EMBL" id="AKS30767.1"/>
    </source>
</evidence>
<dbReference type="KEGG" id="mgo:AFA91_01500"/>
<dbReference type="PANTHER" id="PTHR43875:SF15">
    <property type="entry name" value="TREHALOSE IMPORT ATP-BINDING PROTEIN SUGC"/>
    <property type="match status" value="1"/>
</dbReference>
<keyword evidence="5 15" id="KW-0067">ATP-binding</keyword>
<evidence type="ECO:0000256" key="6">
    <source>
        <dbReference type="ARBA" id="ARBA00022967"/>
    </source>
</evidence>
<evidence type="ECO:0000256" key="1">
    <source>
        <dbReference type="ARBA" id="ARBA00004515"/>
    </source>
</evidence>
<accession>A0A0K0X092</accession>
<evidence type="ECO:0000256" key="12">
    <source>
        <dbReference type="ARBA" id="ARBA00080647"/>
    </source>
</evidence>